<comment type="cofactor">
    <cofactor evidence="1">
        <name>Mg(2+)</name>
        <dbReference type="ChEBI" id="CHEBI:18420"/>
    </cofactor>
</comment>
<dbReference type="Proteomes" id="UP000820818">
    <property type="component" value="Unassembled WGS sequence"/>
</dbReference>
<dbReference type="FunFam" id="3.40.1190.10:FF:000011">
    <property type="entry name" value="Folylpolyglutamate synthase/dihydrofolate synthase"/>
    <property type="match status" value="1"/>
</dbReference>
<feature type="domain" description="Mur ligase central" evidence="11">
    <location>
        <begin position="51"/>
        <end position="272"/>
    </location>
</feature>
<dbReference type="GO" id="GO:0008841">
    <property type="term" value="F:dihydrofolate synthase activity"/>
    <property type="evidence" value="ECO:0007669"/>
    <property type="project" value="TreeGrafter"/>
</dbReference>
<dbReference type="SUPFAM" id="SSF53244">
    <property type="entry name" value="MurD-like peptide ligases, peptide-binding domain"/>
    <property type="match status" value="1"/>
</dbReference>
<organism evidence="12 13">
    <name type="scientific">Daphnia sinensis</name>
    <dbReference type="NCBI Taxonomy" id="1820382"/>
    <lineage>
        <taxon>Eukaryota</taxon>
        <taxon>Metazoa</taxon>
        <taxon>Ecdysozoa</taxon>
        <taxon>Arthropoda</taxon>
        <taxon>Crustacea</taxon>
        <taxon>Branchiopoda</taxon>
        <taxon>Diplostraca</taxon>
        <taxon>Cladocera</taxon>
        <taxon>Anomopoda</taxon>
        <taxon>Daphniidae</taxon>
        <taxon>Daphnia</taxon>
        <taxon>Daphnia similis group</taxon>
    </lineage>
</organism>
<evidence type="ECO:0000256" key="8">
    <source>
        <dbReference type="ARBA" id="ARBA00022842"/>
    </source>
</evidence>
<dbReference type="SUPFAM" id="SSF53623">
    <property type="entry name" value="MurD-like peptide ligases, catalytic domain"/>
    <property type="match status" value="1"/>
</dbReference>
<keyword evidence="7" id="KW-0067">ATP-binding</keyword>
<dbReference type="NCBIfam" id="TIGR01499">
    <property type="entry name" value="folC"/>
    <property type="match status" value="1"/>
</dbReference>
<keyword evidence="5" id="KW-0479">Metal-binding</keyword>
<evidence type="ECO:0000256" key="4">
    <source>
        <dbReference type="ARBA" id="ARBA00022598"/>
    </source>
</evidence>
<dbReference type="GO" id="GO:0005524">
    <property type="term" value="F:ATP binding"/>
    <property type="evidence" value="ECO:0007669"/>
    <property type="project" value="UniProtKB-KW"/>
</dbReference>
<dbReference type="Pfam" id="PF08245">
    <property type="entry name" value="Mur_ligase_M"/>
    <property type="match status" value="1"/>
</dbReference>
<evidence type="ECO:0000256" key="5">
    <source>
        <dbReference type="ARBA" id="ARBA00022723"/>
    </source>
</evidence>
<dbReference type="InterPro" id="IPR036615">
    <property type="entry name" value="Mur_ligase_C_dom_sf"/>
</dbReference>
<comment type="similarity">
    <text evidence="2">Belongs to the folylpolyglutamate synthase family.</text>
</comment>
<dbReference type="Gene3D" id="3.40.1190.10">
    <property type="entry name" value="Mur-like, catalytic domain"/>
    <property type="match status" value="1"/>
</dbReference>
<dbReference type="InterPro" id="IPR036565">
    <property type="entry name" value="Mur-like_cat_sf"/>
</dbReference>
<evidence type="ECO:0000259" key="10">
    <source>
        <dbReference type="Pfam" id="PF02875"/>
    </source>
</evidence>
<dbReference type="EMBL" id="WJBH02000199">
    <property type="protein sequence ID" value="KAI9549966.1"/>
    <property type="molecule type" value="Genomic_DNA"/>
</dbReference>
<dbReference type="InterPro" id="IPR004101">
    <property type="entry name" value="Mur_ligase_C"/>
</dbReference>
<dbReference type="PIRSF" id="PIRSF001563">
    <property type="entry name" value="Folylpolyglu_synth"/>
    <property type="match status" value="1"/>
</dbReference>
<dbReference type="GO" id="GO:0005737">
    <property type="term" value="C:cytoplasm"/>
    <property type="evidence" value="ECO:0007669"/>
    <property type="project" value="TreeGrafter"/>
</dbReference>
<dbReference type="Pfam" id="PF02875">
    <property type="entry name" value="Mur_ligase_C"/>
    <property type="match status" value="1"/>
</dbReference>
<name>A0AAD5KE08_9CRUS</name>
<comment type="catalytic activity">
    <reaction evidence="9">
        <text>(6S)-5,6,7,8-tetrahydrofolyl-(gamma-L-Glu)(n) + L-glutamate + ATP = (6S)-5,6,7,8-tetrahydrofolyl-(gamma-L-Glu)(n+1) + ADP + phosphate + H(+)</text>
        <dbReference type="Rhea" id="RHEA:10580"/>
        <dbReference type="Rhea" id="RHEA-COMP:14738"/>
        <dbReference type="Rhea" id="RHEA-COMP:14740"/>
        <dbReference type="ChEBI" id="CHEBI:15378"/>
        <dbReference type="ChEBI" id="CHEBI:29985"/>
        <dbReference type="ChEBI" id="CHEBI:30616"/>
        <dbReference type="ChEBI" id="CHEBI:43474"/>
        <dbReference type="ChEBI" id="CHEBI:141005"/>
        <dbReference type="ChEBI" id="CHEBI:456216"/>
        <dbReference type="EC" id="6.3.2.17"/>
    </reaction>
</comment>
<comment type="caution">
    <text evidence="12">The sequence shown here is derived from an EMBL/GenBank/DDBJ whole genome shotgun (WGS) entry which is preliminary data.</text>
</comment>
<dbReference type="InterPro" id="IPR013221">
    <property type="entry name" value="Mur_ligase_cen"/>
</dbReference>
<feature type="domain" description="Mur ligase C-terminal" evidence="10">
    <location>
        <begin position="309"/>
        <end position="426"/>
    </location>
</feature>
<evidence type="ECO:0000256" key="9">
    <source>
        <dbReference type="ARBA" id="ARBA00047493"/>
    </source>
</evidence>
<keyword evidence="13" id="KW-1185">Reference proteome</keyword>
<keyword evidence="6" id="KW-0547">Nucleotide-binding</keyword>
<dbReference type="AlphaFoldDB" id="A0AAD5KE08"/>
<evidence type="ECO:0000259" key="11">
    <source>
        <dbReference type="Pfam" id="PF08245"/>
    </source>
</evidence>
<dbReference type="PANTHER" id="PTHR11136">
    <property type="entry name" value="FOLYLPOLYGLUTAMATE SYNTHASE-RELATED"/>
    <property type="match status" value="1"/>
</dbReference>
<evidence type="ECO:0000256" key="2">
    <source>
        <dbReference type="ARBA" id="ARBA00008276"/>
    </source>
</evidence>
<reference evidence="12" key="1">
    <citation type="submission" date="2022-05" db="EMBL/GenBank/DDBJ databases">
        <title>A multi-omics perspective on studying reproductive biology in Daphnia sinensis.</title>
        <authorList>
            <person name="Jia J."/>
        </authorList>
    </citation>
    <scope>NUCLEOTIDE SEQUENCE</scope>
    <source>
        <strain evidence="12">WSL</strain>
    </source>
</reference>
<keyword evidence="4" id="KW-0436">Ligase</keyword>
<dbReference type="EC" id="6.3.2.17" evidence="3"/>
<dbReference type="InterPro" id="IPR018109">
    <property type="entry name" value="Folylpolyglutamate_synth_CS"/>
</dbReference>
<evidence type="ECO:0000256" key="1">
    <source>
        <dbReference type="ARBA" id="ARBA00001946"/>
    </source>
</evidence>
<sequence>MTYKETIQYLYSRLPMFSREGKAAIKHGLDNIIKLCEKLDNPQNKFKSIHVGGTNGKGSTSHMLAAVLQTAGYKTGLYTSPHLRDFRERIRINGEMISEKEVIQFVQSNQLIIEELEPSFFEVTVAMAFEYFAKQEVDFAIIEVGLGGRLDSTNIIIPELSVISNIGYDHMNILGNTLKEIASEKAGIIKANRPVIISQKQSEIQDVFIKKASEMHATITFASDEWEITRSKTQENSTSLLKVDIKAKNQILSFKFNQLDLDLSGSYQLKNLGGVLSSLERLKTLGYHIDDQDIISALGRVKSLTGLMGRWQTLSAKPLVICDTGHNEDGIKEVLKNIELSTFKNLHMVIGMVKDKDISKILGLLPKDAQYYFCQPDIPRAKSAIELYSEAMQFNLIGNYYESVELALNAAKKNATEEDLIFIGGSTFVVAEIV</sequence>
<accession>A0AAD5KE08</accession>
<proteinExistence type="inferred from homology"/>
<dbReference type="GO" id="GO:0004326">
    <property type="term" value="F:tetrahydrofolylpolyglutamate synthase activity"/>
    <property type="evidence" value="ECO:0007669"/>
    <property type="project" value="UniProtKB-EC"/>
</dbReference>
<evidence type="ECO:0000313" key="12">
    <source>
        <dbReference type="EMBL" id="KAI9549966.1"/>
    </source>
</evidence>
<dbReference type="PROSITE" id="PS01012">
    <property type="entry name" value="FOLYLPOLYGLU_SYNT_2"/>
    <property type="match status" value="1"/>
</dbReference>
<gene>
    <name evidence="12" type="ORF">GHT06_003683</name>
</gene>
<evidence type="ECO:0000313" key="13">
    <source>
        <dbReference type="Proteomes" id="UP000820818"/>
    </source>
</evidence>
<dbReference type="PANTHER" id="PTHR11136:SF0">
    <property type="entry name" value="DIHYDROFOLATE SYNTHETASE-RELATED"/>
    <property type="match status" value="1"/>
</dbReference>
<evidence type="ECO:0000256" key="6">
    <source>
        <dbReference type="ARBA" id="ARBA00022741"/>
    </source>
</evidence>
<evidence type="ECO:0000256" key="7">
    <source>
        <dbReference type="ARBA" id="ARBA00022840"/>
    </source>
</evidence>
<protein>
    <recommendedName>
        <fullName evidence="3">tetrahydrofolate synthase</fullName>
        <ecNumber evidence="3">6.3.2.17</ecNumber>
    </recommendedName>
</protein>
<keyword evidence="8" id="KW-0460">Magnesium</keyword>
<dbReference type="GO" id="GO:0046872">
    <property type="term" value="F:metal ion binding"/>
    <property type="evidence" value="ECO:0007669"/>
    <property type="project" value="UniProtKB-KW"/>
</dbReference>
<dbReference type="Gene3D" id="3.90.190.20">
    <property type="entry name" value="Mur ligase, C-terminal domain"/>
    <property type="match status" value="1"/>
</dbReference>
<evidence type="ECO:0000256" key="3">
    <source>
        <dbReference type="ARBA" id="ARBA00013025"/>
    </source>
</evidence>
<dbReference type="InterPro" id="IPR001645">
    <property type="entry name" value="Folylpolyglutamate_synth"/>
</dbReference>